<dbReference type="OrthoDB" id="5396669at2"/>
<gene>
    <name evidence="2" type="ordered locus">Gura_4305</name>
</gene>
<sequence>MRKVPSVIKVFCCLLLATHCLLFLNGCAPGAKVTMAPAFNPAPEQSIVYVQPFTNSLVPEAFSETVFNDFVDDLNNSRLQTDVKWYYIIKEDPKDVDPAWLERQVYVTGEIWSYIENAGCCSTELRAKARLRLFEAEEKDPTLEIFIPVDSFFEHDRSTLDIERQRLAKRLANEMSNAITKALAKRN</sequence>
<protein>
    <recommendedName>
        <fullName evidence="4">Lipoprotein</fullName>
    </recommendedName>
</protein>
<evidence type="ECO:0000313" key="3">
    <source>
        <dbReference type="Proteomes" id="UP000006695"/>
    </source>
</evidence>
<dbReference type="EMBL" id="CP000698">
    <property type="protein sequence ID" value="ABQ28448.1"/>
    <property type="molecule type" value="Genomic_DNA"/>
</dbReference>
<dbReference type="AlphaFoldDB" id="A5G9I0"/>
<accession>A5G9I0</accession>
<dbReference type="Proteomes" id="UP000006695">
    <property type="component" value="Chromosome"/>
</dbReference>
<evidence type="ECO:0000313" key="2">
    <source>
        <dbReference type="EMBL" id="ABQ28448.1"/>
    </source>
</evidence>
<proteinExistence type="predicted"/>
<organism evidence="2 3">
    <name type="scientific">Geotalea uraniireducens (strain Rf4)</name>
    <name type="common">Geobacter uraniireducens</name>
    <dbReference type="NCBI Taxonomy" id="351605"/>
    <lineage>
        <taxon>Bacteria</taxon>
        <taxon>Pseudomonadati</taxon>
        <taxon>Thermodesulfobacteriota</taxon>
        <taxon>Desulfuromonadia</taxon>
        <taxon>Geobacterales</taxon>
        <taxon>Geobacteraceae</taxon>
        <taxon>Geotalea</taxon>
    </lineage>
</organism>
<name>A5G9I0_GEOUR</name>
<dbReference type="KEGG" id="gur:Gura_4305"/>
<keyword evidence="3" id="KW-1185">Reference proteome</keyword>
<feature type="signal peptide" evidence="1">
    <location>
        <begin position="1"/>
        <end position="28"/>
    </location>
</feature>
<dbReference type="STRING" id="351605.Gura_4305"/>
<keyword evidence="1" id="KW-0732">Signal</keyword>
<feature type="chain" id="PRO_5002683434" description="Lipoprotein" evidence="1">
    <location>
        <begin position="29"/>
        <end position="187"/>
    </location>
</feature>
<reference evidence="2 3" key="1">
    <citation type="submission" date="2007-05" db="EMBL/GenBank/DDBJ databases">
        <title>Complete sequence of Geobacter uraniireducens Rf4.</title>
        <authorList>
            <consortium name="US DOE Joint Genome Institute"/>
            <person name="Copeland A."/>
            <person name="Lucas S."/>
            <person name="Lapidus A."/>
            <person name="Barry K."/>
            <person name="Detter J.C."/>
            <person name="Glavina del Rio T."/>
            <person name="Hammon N."/>
            <person name="Israni S."/>
            <person name="Dalin E."/>
            <person name="Tice H."/>
            <person name="Pitluck S."/>
            <person name="Chertkov O."/>
            <person name="Brettin T."/>
            <person name="Bruce D."/>
            <person name="Han C."/>
            <person name="Schmutz J."/>
            <person name="Larimer F."/>
            <person name="Land M."/>
            <person name="Hauser L."/>
            <person name="Kyrpides N."/>
            <person name="Mikhailova N."/>
            <person name="Shelobolina E."/>
            <person name="Aklujkar M."/>
            <person name="Lovley D."/>
            <person name="Richardson P."/>
        </authorList>
    </citation>
    <scope>NUCLEOTIDE SEQUENCE [LARGE SCALE GENOMIC DNA]</scope>
    <source>
        <strain evidence="2 3">Rf4</strain>
    </source>
</reference>
<evidence type="ECO:0008006" key="4">
    <source>
        <dbReference type="Google" id="ProtNLM"/>
    </source>
</evidence>
<dbReference type="HOGENOM" id="CLU_122780_0_0_7"/>
<evidence type="ECO:0000256" key="1">
    <source>
        <dbReference type="SAM" id="SignalP"/>
    </source>
</evidence>